<evidence type="ECO:0000256" key="5">
    <source>
        <dbReference type="ARBA" id="ARBA00023136"/>
    </source>
</evidence>
<protein>
    <recommendedName>
        <fullName evidence="8">Phosphatidylglycerol--prolipoprotein diacylglyceryl transferase</fullName>
    </recommendedName>
</protein>
<dbReference type="GO" id="GO:0008961">
    <property type="term" value="F:phosphatidylglycerol-prolipoprotein diacylglyceryl transferase activity"/>
    <property type="evidence" value="ECO:0007669"/>
    <property type="project" value="InterPro"/>
</dbReference>
<organism evidence="7">
    <name type="scientific">marine metagenome</name>
    <dbReference type="NCBI Taxonomy" id="408172"/>
    <lineage>
        <taxon>unclassified sequences</taxon>
        <taxon>metagenomes</taxon>
        <taxon>ecological metagenomes</taxon>
    </lineage>
</organism>
<dbReference type="AlphaFoldDB" id="A0A381PLY1"/>
<feature type="transmembrane region" description="Helical" evidence="6">
    <location>
        <begin position="251"/>
        <end position="272"/>
    </location>
</feature>
<dbReference type="PROSITE" id="PS01311">
    <property type="entry name" value="LGT"/>
    <property type="match status" value="1"/>
</dbReference>
<keyword evidence="2" id="KW-0808">Transferase</keyword>
<evidence type="ECO:0000256" key="1">
    <source>
        <dbReference type="ARBA" id="ARBA00022475"/>
    </source>
</evidence>
<gene>
    <name evidence="7" type="ORF">METZ01_LOCUS20865</name>
</gene>
<keyword evidence="3 6" id="KW-0812">Transmembrane</keyword>
<dbReference type="HAMAP" id="MF_01147">
    <property type="entry name" value="Lgt"/>
    <property type="match status" value="1"/>
</dbReference>
<name>A0A381PLY1_9ZZZZ</name>
<sequence length="278" mass="31203">MNYPLIEPILIEIGPLAVRWYGLMYLLAFLTCYLLGSQRAKRENSGWDKTDVSDVIFYGVVGTIVGGRLGFVLFYSFDRFLVEPLWLFRLWEGGMSFHGGLLGVITALWLYGRKTSRGFWAVADFAAPLVPIGLGFGRIGNFINAELPGRITESPLGVHFPCGSLSGVNLTCFGQWDIELRHLSSLYQAFGEGVVLFMIVWLFSLQARRSGLISGMFLTAYGVIRFVTEWFREPDAAIGFIAFDWLTMGQLLSLPMIVFGILLLSGFAQDYFEGLRRK</sequence>
<feature type="transmembrane region" description="Helical" evidence="6">
    <location>
        <begin position="20"/>
        <end position="36"/>
    </location>
</feature>
<dbReference type="PANTHER" id="PTHR30589">
    <property type="entry name" value="PROLIPOPROTEIN DIACYLGLYCERYL TRANSFERASE"/>
    <property type="match status" value="1"/>
</dbReference>
<dbReference type="GO" id="GO:0042158">
    <property type="term" value="P:lipoprotein biosynthetic process"/>
    <property type="evidence" value="ECO:0007669"/>
    <property type="project" value="InterPro"/>
</dbReference>
<feature type="transmembrane region" description="Helical" evidence="6">
    <location>
        <begin position="56"/>
        <end position="75"/>
    </location>
</feature>
<dbReference type="InterPro" id="IPR001640">
    <property type="entry name" value="Lgt"/>
</dbReference>
<evidence type="ECO:0000256" key="4">
    <source>
        <dbReference type="ARBA" id="ARBA00022989"/>
    </source>
</evidence>
<dbReference type="NCBIfam" id="TIGR00544">
    <property type="entry name" value="lgt"/>
    <property type="match status" value="1"/>
</dbReference>
<feature type="transmembrane region" description="Helical" evidence="6">
    <location>
        <begin position="95"/>
        <end position="112"/>
    </location>
</feature>
<evidence type="ECO:0000313" key="7">
    <source>
        <dbReference type="EMBL" id="SUZ68011.1"/>
    </source>
</evidence>
<evidence type="ECO:0000256" key="2">
    <source>
        <dbReference type="ARBA" id="ARBA00022679"/>
    </source>
</evidence>
<keyword evidence="4 6" id="KW-1133">Transmembrane helix</keyword>
<feature type="transmembrane region" description="Helical" evidence="6">
    <location>
        <begin position="119"/>
        <end position="139"/>
    </location>
</feature>
<keyword evidence="5 6" id="KW-0472">Membrane</keyword>
<keyword evidence="1" id="KW-1003">Cell membrane</keyword>
<accession>A0A381PLY1</accession>
<feature type="transmembrane region" description="Helical" evidence="6">
    <location>
        <begin position="186"/>
        <end position="205"/>
    </location>
</feature>
<dbReference type="EMBL" id="UINC01001027">
    <property type="protein sequence ID" value="SUZ68011.1"/>
    <property type="molecule type" value="Genomic_DNA"/>
</dbReference>
<dbReference type="PANTHER" id="PTHR30589:SF0">
    <property type="entry name" value="PHOSPHATIDYLGLYCEROL--PROLIPOPROTEIN DIACYLGLYCERYL TRANSFERASE"/>
    <property type="match status" value="1"/>
</dbReference>
<proteinExistence type="inferred from homology"/>
<dbReference type="Pfam" id="PF01790">
    <property type="entry name" value="LGT"/>
    <property type="match status" value="1"/>
</dbReference>
<feature type="transmembrane region" description="Helical" evidence="6">
    <location>
        <begin position="212"/>
        <end position="231"/>
    </location>
</feature>
<evidence type="ECO:0000256" key="3">
    <source>
        <dbReference type="ARBA" id="ARBA00022692"/>
    </source>
</evidence>
<evidence type="ECO:0000256" key="6">
    <source>
        <dbReference type="SAM" id="Phobius"/>
    </source>
</evidence>
<evidence type="ECO:0008006" key="8">
    <source>
        <dbReference type="Google" id="ProtNLM"/>
    </source>
</evidence>
<dbReference type="GO" id="GO:0005886">
    <property type="term" value="C:plasma membrane"/>
    <property type="evidence" value="ECO:0007669"/>
    <property type="project" value="InterPro"/>
</dbReference>
<reference evidence="7" key="1">
    <citation type="submission" date="2018-05" db="EMBL/GenBank/DDBJ databases">
        <authorList>
            <person name="Lanie J.A."/>
            <person name="Ng W.-L."/>
            <person name="Kazmierczak K.M."/>
            <person name="Andrzejewski T.M."/>
            <person name="Davidsen T.M."/>
            <person name="Wayne K.J."/>
            <person name="Tettelin H."/>
            <person name="Glass J.I."/>
            <person name="Rusch D."/>
            <person name="Podicherti R."/>
            <person name="Tsui H.-C.T."/>
            <person name="Winkler M.E."/>
        </authorList>
    </citation>
    <scope>NUCLEOTIDE SEQUENCE</scope>
</reference>